<feature type="domain" description="Methyl-accepting transducer" evidence="5">
    <location>
        <begin position="288"/>
        <end position="524"/>
    </location>
</feature>
<dbReference type="GO" id="GO:0016020">
    <property type="term" value="C:membrane"/>
    <property type="evidence" value="ECO:0007669"/>
    <property type="project" value="InterPro"/>
</dbReference>
<dbReference type="EMBL" id="CM001022">
    <property type="protein sequence ID" value="EFQ23159.1"/>
    <property type="molecule type" value="Genomic_DNA"/>
</dbReference>
<dbReference type="eggNOG" id="COG0840">
    <property type="taxonomic scope" value="Bacteria"/>
</dbReference>
<dbReference type="PaxDb" id="584708-Apau_0731"/>
<evidence type="ECO:0000256" key="4">
    <source>
        <dbReference type="SAM" id="Phobius"/>
    </source>
</evidence>
<dbReference type="GO" id="GO:0006935">
    <property type="term" value="P:chemotaxis"/>
    <property type="evidence" value="ECO:0007669"/>
    <property type="project" value="InterPro"/>
</dbReference>
<evidence type="ECO:0000256" key="3">
    <source>
        <dbReference type="PROSITE-ProRule" id="PRU00284"/>
    </source>
</evidence>
<evidence type="ECO:0000259" key="5">
    <source>
        <dbReference type="PROSITE" id="PS50111"/>
    </source>
</evidence>
<keyword evidence="4" id="KW-0812">Transmembrane</keyword>
<dbReference type="HOGENOM" id="CLU_000445_107_27_0"/>
<dbReference type="Gene3D" id="6.10.340.10">
    <property type="match status" value="1"/>
</dbReference>
<evidence type="ECO:0000313" key="8">
    <source>
        <dbReference type="Proteomes" id="UP000005096"/>
    </source>
</evidence>
<keyword evidence="4" id="KW-0472">Membrane</keyword>
<evidence type="ECO:0000256" key="1">
    <source>
        <dbReference type="ARBA" id="ARBA00023224"/>
    </source>
</evidence>
<dbReference type="PRINTS" id="PR00260">
    <property type="entry name" value="CHEMTRNSDUCR"/>
</dbReference>
<protein>
    <submittedName>
        <fullName evidence="7">Methyl-accepting chemotaxis sensory transducer</fullName>
    </submittedName>
</protein>
<sequence>MGVTTALRQTSIRFRLLALVVLLGAALLGVSAYLIGALRTASADTAVLHDRGAQGMRWAFASMASAQSGALGVYRSLNTLDQEEAVRLAQGAVGQVRSARDSLRNYEKTLPKGADRAPHDQAAQALEGMASVAGTFEEMVRSQTPMEEIRVFLRDNGAVTAQALAALGSLAEASEKDMASLKARVEADSGAARTVALGVVAAALLLALALGWLVVRSITGPMGEMVANLERIASELDLTFRSRETARDELAAVRAALAHLFDQFEGAIRSVGRISQEMSGHAQTFSATAEEANAAVEEVRSQVDVTASRIESLASGTEEVNASVEEVSAGAQTAAVRSTEVAGQVEEARRAGDQGREAMHEAVASVAVVAREARASMGRVQELAGRARDIQGFVGAIGQIADQTNLLALNAAIEAARAGEAGRGFAVVAEEVRKLAEESGEAARSIAGLAQAIAQDLQDVVRSVEANASGSEGVQALTERAREAIALIGERLEAIAAASQDMAAVSQEQAASSQEISSVVQGMAGQTQDVALASQSVQGQIQEVAAVAEQVAVGSDELARLSEALDREVHRFRLRAEGEEGLRALPSSSALRGLAPVGEMG</sequence>
<keyword evidence="8" id="KW-1185">Reference proteome</keyword>
<dbReference type="OrthoDB" id="1225at2"/>
<dbReference type="PANTHER" id="PTHR32089">
    <property type="entry name" value="METHYL-ACCEPTING CHEMOTAXIS PROTEIN MCPB"/>
    <property type="match status" value="1"/>
</dbReference>
<feature type="domain" description="HAMP" evidence="6">
    <location>
        <begin position="216"/>
        <end position="269"/>
    </location>
</feature>
<dbReference type="Gene3D" id="1.10.287.950">
    <property type="entry name" value="Methyl-accepting chemotaxis protein"/>
    <property type="match status" value="1"/>
</dbReference>
<feature type="transmembrane region" description="Helical" evidence="4">
    <location>
        <begin position="195"/>
        <end position="215"/>
    </location>
</feature>
<evidence type="ECO:0000259" key="6">
    <source>
        <dbReference type="PROSITE" id="PS50885"/>
    </source>
</evidence>
<keyword evidence="1 3" id="KW-0807">Transducer</keyword>
<proteinExistence type="inferred from homology"/>
<dbReference type="SMART" id="SM00283">
    <property type="entry name" value="MA"/>
    <property type="match status" value="1"/>
</dbReference>
<keyword evidence="4" id="KW-1133">Transmembrane helix</keyword>
<dbReference type="RefSeq" id="WP_006300323.1">
    <property type="nucleotide sequence ID" value="NZ_CM001022.1"/>
</dbReference>
<dbReference type="PANTHER" id="PTHR32089:SF112">
    <property type="entry name" value="LYSOZYME-LIKE PROTEIN-RELATED"/>
    <property type="match status" value="1"/>
</dbReference>
<dbReference type="Proteomes" id="UP000005096">
    <property type="component" value="Chromosome"/>
</dbReference>
<dbReference type="GO" id="GO:0007165">
    <property type="term" value="P:signal transduction"/>
    <property type="evidence" value="ECO:0007669"/>
    <property type="project" value="UniProtKB-KW"/>
</dbReference>
<organism evidence="7 8">
    <name type="scientific">Aminomonas paucivorans DSM 12260</name>
    <dbReference type="NCBI Taxonomy" id="584708"/>
    <lineage>
        <taxon>Bacteria</taxon>
        <taxon>Thermotogati</taxon>
        <taxon>Synergistota</taxon>
        <taxon>Synergistia</taxon>
        <taxon>Synergistales</taxon>
        <taxon>Synergistaceae</taxon>
        <taxon>Aminomonas</taxon>
    </lineage>
</organism>
<dbReference type="Pfam" id="PF00015">
    <property type="entry name" value="MCPsignal"/>
    <property type="match status" value="1"/>
</dbReference>
<dbReference type="InterPro" id="IPR004089">
    <property type="entry name" value="MCPsignal_dom"/>
</dbReference>
<gene>
    <name evidence="7" type="ORF">Apau_0731</name>
</gene>
<evidence type="ECO:0000256" key="2">
    <source>
        <dbReference type="ARBA" id="ARBA00029447"/>
    </source>
</evidence>
<dbReference type="GO" id="GO:0004888">
    <property type="term" value="F:transmembrane signaling receptor activity"/>
    <property type="evidence" value="ECO:0007669"/>
    <property type="project" value="InterPro"/>
</dbReference>
<name>E3CV02_9BACT</name>
<dbReference type="AlphaFoldDB" id="E3CV02"/>
<evidence type="ECO:0000313" key="7">
    <source>
        <dbReference type="EMBL" id="EFQ23159.1"/>
    </source>
</evidence>
<comment type="similarity">
    <text evidence="2">Belongs to the methyl-accepting chemotaxis (MCP) protein family.</text>
</comment>
<dbReference type="InterPro" id="IPR004090">
    <property type="entry name" value="Chemotax_Me-accpt_rcpt"/>
</dbReference>
<dbReference type="PROSITE" id="PS50111">
    <property type="entry name" value="CHEMOTAXIS_TRANSDUC_2"/>
    <property type="match status" value="1"/>
</dbReference>
<reference evidence="7 8" key="1">
    <citation type="journal article" date="2010" name="Stand. Genomic Sci.">
        <title>Non-contiguous finished genome sequence of Aminomonas paucivorans type strain (GLU-3).</title>
        <authorList>
            <person name="Pitluck S."/>
            <person name="Yasawong M."/>
            <person name="Held B."/>
            <person name="Lapidus A."/>
            <person name="Nolan M."/>
            <person name="Copeland A."/>
            <person name="Lucas S."/>
            <person name="Del Rio T.G."/>
            <person name="Tice H."/>
            <person name="Cheng J.F."/>
            <person name="Chertkov O."/>
            <person name="Goodwin L."/>
            <person name="Tapia R."/>
            <person name="Han C."/>
            <person name="Liolios K."/>
            <person name="Ivanova N."/>
            <person name="Mavromatis K."/>
            <person name="Ovchinnikova G."/>
            <person name="Pati A."/>
            <person name="Chen A."/>
            <person name="Palaniappan K."/>
            <person name="Land M."/>
            <person name="Hauser L."/>
            <person name="Chang Y.J."/>
            <person name="Jeffries C.D."/>
            <person name="Pukall R."/>
            <person name="Spring S."/>
            <person name="Rohde M."/>
            <person name="Sikorski J."/>
            <person name="Goker M."/>
            <person name="Woyke T."/>
            <person name="Bristow J."/>
            <person name="Eisen J.A."/>
            <person name="Markowitz V."/>
            <person name="Hugenholtz P."/>
            <person name="Kyrpides N.C."/>
            <person name="Klenk H.P."/>
        </authorList>
    </citation>
    <scope>NUCLEOTIDE SEQUENCE [LARGE SCALE GENOMIC DNA]</scope>
    <source>
        <strain evidence="7 8">DSM 12260</strain>
    </source>
</reference>
<dbReference type="SUPFAM" id="SSF58104">
    <property type="entry name" value="Methyl-accepting chemotaxis protein (MCP) signaling domain"/>
    <property type="match status" value="1"/>
</dbReference>
<dbReference type="STRING" id="584708.Apau_0731"/>
<dbReference type="InterPro" id="IPR003660">
    <property type="entry name" value="HAMP_dom"/>
</dbReference>
<dbReference type="PROSITE" id="PS50885">
    <property type="entry name" value="HAMP"/>
    <property type="match status" value="1"/>
</dbReference>
<accession>E3CV02</accession>